<keyword evidence="1" id="KW-0863">Zinc-finger</keyword>
<proteinExistence type="predicted"/>
<keyword evidence="6" id="KW-1185">Reference proteome</keyword>
<comment type="caution">
    <text evidence="4">The sequence shown here is derived from an EMBL/GenBank/DDBJ whole genome shotgun (WGS) entry which is preliminary data.</text>
</comment>
<keyword evidence="1" id="KW-0479">Metal-binding</keyword>
<evidence type="ECO:0000313" key="4">
    <source>
        <dbReference type="EMBL" id="CAI4006301.1"/>
    </source>
</evidence>
<dbReference type="GO" id="GO:0008270">
    <property type="term" value="F:zinc ion binding"/>
    <property type="evidence" value="ECO:0007669"/>
    <property type="project" value="UniProtKB-KW"/>
</dbReference>
<accession>A0A9P1DAS8</accession>
<gene>
    <name evidence="4" type="ORF">C1SCF055_LOCUS31952</name>
</gene>
<dbReference type="InterPro" id="IPR000571">
    <property type="entry name" value="Znf_CCCH"/>
</dbReference>
<dbReference type="EMBL" id="CAMXCT010003791">
    <property type="protein sequence ID" value="CAI4006301.1"/>
    <property type="molecule type" value="Genomic_DNA"/>
</dbReference>
<evidence type="ECO:0000259" key="3">
    <source>
        <dbReference type="PROSITE" id="PS50103"/>
    </source>
</evidence>
<dbReference type="OrthoDB" id="413122at2759"/>
<reference evidence="4" key="1">
    <citation type="submission" date="2022-10" db="EMBL/GenBank/DDBJ databases">
        <authorList>
            <person name="Chen Y."/>
            <person name="Dougan E. K."/>
            <person name="Chan C."/>
            <person name="Rhodes N."/>
            <person name="Thang M."/>
        </authorList>
    </citation>
    <scope>NUCLEOTIDE SEQUENCE</scope>
</reference>
<dbReference type="PROSITE" id="PS50103">
    <property type="entry name" value="ZF_C3H1"/>
    <property type="match status" value="1"/>
</dbReference>
<evidence type="ECO:0000313" key="5">
    <source>
        <dbReference type="EMBL" id="CAL4793613.1"/>
    </source>
</evidence>
<evidence type="ECO:0000256" key="1">
    <source>
        <dbReference type="PROSITE-ProRule" id="PRU00723"/>
    </source>
</evidence>
<protein>
    <recommendedName>
        <fullName evidence="3">C3H1-type domain-containing protein</fullName>
    </recommendedName>
</protein>
<sequence length="144" mass="16584">MASPQMSRVLMSLAFHRKRCGHDSEIDTATENSDNSGKMQPTSAPSVEKMPLPGFVKRELHKQGRCEPCVYNNKGTGCWYGDECRYCHFCTPEQVRKNQSRRFYMERALRKEKKFDQGQGAASCMDDKTLKAIQYCGYEEEHDL</sequence>
<feature type="compositionally biased region" description="Polar residues" evidence="2">
    <location>
        <begin position="27"/>
        <end position="45"/>
    </location>
</feature>
<evidence type="ECO:0000313" key="6">
    <source>
        <dbReference type="Proteomes" id="UP001152797"/>
    </source>
</evidence>
<name>A0A9P1DAS8_9DINO</name>
<reference evidence="5 6" key="2">
    <citation type="submission" date="2024-05" db="EMBL/GenBank/DDBJ databases">
        <authorList>
            <person name="Chen Y."/>
            <person name="Shah S."/>
            <person name="Dougan E. K."/>
            <person name="Thang M."/>
            <person name="Chan C."/>
        </authorList>
    </citation>
    <scope>NUCLEOTIDE SEQUENCE [LARGE SCALE GENOMIC DNA]</scope>
</reference>
<dbReference type="AlphaFoldDB" id="A0A9P1DAS8"/>
<feature type="region of interest" description="Disordered" evidence="2">
    <location>
        <begin position="24"/>
        <end position="51"/>
    </location>
</feature>
<feature type="domain" description="C3H1-type" evidence="3">
    <location>
        <begin position="68"/>
        <end position="91"/>
    </location>
</feature>
<evidence type="ECO:0000256" key="2">
    <source>
        <dbReference type="SAM" id="MobiDB-lite"/>
    </source>
</evidence>
<keyword evidence="1" id="KW-0862">Zinc</keyword>
<feature type="zinc finger region" description="C3H1-type" evidence="1">
    <location>
        <begin position="68"/>
        <end position="91"/>
    </location>
</feature>
<dbReference type="EMBL" id="CAMXCT020003791">
    <property type="protein sequence ID" value="CAL1159676.1"/>
    <property type="molecule type" value="Genomic_DNA"/>
</dbReference>
<dbReference type="EMBL" id="CAMXCT030003791">
    <property type="protein sequence ID" value="CAL4793613.1"/>
    <property type="molecule type" value="Genomic_DNA"/>
</dbReference>
<dbReference type="Proteomes" id="UP001152797">
    <property type="component" value="Unassembled WGS sequence"/>
</dbReference>
<organism evidence="4">
    <name type="scientific">Cladocopium goreaui</name>
    <dbReference type="NCBI Taxonomy" id="2562237"/>
    <lineage>
        <taxon>Eukaryota</taxon>
        <taxon>Sar</taxon>
        <taxon>Alveolata</taxon>
        <taxon>Dinophyceae</taxon>
        <taxon>Suessiales</taxon>
        <taxon>Symbiodiniaceae</taxon>
        <taxon>Cladocopium</taxon>
    </lineage>
</organism>